<evidence type="ECO:0000256" key="3">
    <source>
        <dbReference type="ARBA" id="ARBA00023054"/>
    </source>
</evidence>
<dbReference type="PANTHER" id="PTHR23239">
    <property type="entry name" value="INTERMEDIATE FILAMENT"/>
    <property type="match status" value="1"/>
</dbReference>
<feature type="compositionally biased region" description="Low complexity" evidence="5">
    <location>
        <begin position="403"/>
        <end position="416"/>
    </location>
</feature>
<organism evidence="7">
    <name type="scientific">Acipenser baerii</name>
    <name type="common">Siberian sturgeon</name>
    <dbReference type="NCBI Taxonomy" id="27689"/>
    <lineage>
        <taxon>Eukaryota</taxon>
        <taxon>Metazoa</taxon>
        <taxon>Chordata</taxon>
        <taxon>Craniata</taxon>
        <taxon>Vertebrata</taxon>
        <taxon>Euteleostomi</taxon>
        <taxon>Actinopterygii</taxon>
        <taxon>Chondrostei</taxon>
        <taxon>Acipenseriformes</taxon>
        <taxon>Acipenseridae</taxon>
        <taxon>Acipenser</taxon>
    </lineage>
</organism>
<sequence>MTSFSSQNSSYSSRGPSRISSGSGAYGSSSFSLSGGGMSGGQKAMSMYGGSSNVHSRISSSSSSRSYSSAGGFQLGDAMGGGFQADGKQTMINLNDRLAIYLEKVRTLEASNATLEKQIREWSQNRSVVSSDYSAYNATIDDLRAKIAAALNVNSGIILHIDNAKLAADDFRVKYENELTMRMSVEADIAGLKKLLDELTLSRSDLEMQLEGLKEELIYLKKNHEEELASCRSQLSGQVQVEVDAAPGVDLAKIIAEIREQYENMAAKSRRDVEAWYQGKVEVVQQQVTEHTESLQSSKTEIKDLNRTLQGLQIELQSLHTMKQSLEANLADTNARYSAQLSHLQSVVTSLEAQLTQLRADTEHSAEEYRILLDIKTRLELEIAEYRRLLDGEDGRSSGQMQSSTSVKTSTGTTSSSTTKVVTIVEEVVGGKVVSSSSTSKSLSKPY</sequence>
<dbReference type="InterPro" id="IPR002957">
    <property type="entry name" value="Keratin_I"/>
</dbReference>
<evidence type="ECO:0000256" key="1">
    <source>
        <dbReference type="ARBA" id="ARBA00022744"/>
    </source>
</evidence>
<dbReference type="SMART" id="SM01391">
    <property type="entry name" value="Filament"/>
    <property type="match status" value="1"/>
</dbReference>
<evidence type="ECO:0000313" key="7">
    <source>
        <dbReference type="EMBL" id="CAD38120.1"/>
    </source>
</evidence>
<dbReference type="InterPro" id="IPR039008">
    <property type="entry name" value="IF_rod_dom"/>
</dbReference>
<evidence type="ECO:0000256" key="2">
    <source>
        <dbReference type="ARBA" id="ARBA00022754"/>
    </source>
</evidence>
<evidence type="ECO:0000256" key="4">
    <source>
        <dbReference type="SAM" id="Coils"/>
    </source>
</evidence>
<name>Q7SYG2_ACIBE</name>
<dbReference type="PRINTS" id="PR01248">
    <property type="entry name" value="TYPE1KERATIN"/>
</dbReference>
<dbReference type="EMBL" id="AJ493257">
    <property type="protein sequence ID" value="CAD38120.1"/>
    <property type="molecule type" value="mRNA"/>
</dbReference>
<dbReference type="PROSITE" id="PS51842">
    <property type="entry name" value="IF_ROD_2"/>
    <property type="match status" value="1"/>
</dbReference>
<feature type="compositionally biased region" description="Low complexity" evidence="5">
    <location>
        <begin position="51"/>
        <end position="65"/>
    </location>
</feature>
<feature type="compositionally biased region" description="Low complexity" evidence="5">
    <location>
        <begin position="1"/>
        <end position="33"/>
    </location>
</feature>
<feature type="coiled-coil region" evidence="4">
    <location>
        <begin position="189"/>
        <end position="223"/>
    </location>
</feature>
<reference evidence="7" key="1">
    <citation type="submission" date="2002-07" db="EMBL/GenBank/DDBJ databases">
        <title>Intermediate filament proteins of the siberian sturgeon Acipenser baeri.</title>
        <authorList>
            <person name="Haberkamp M."/>
            <person name="Schaffeld M."/>
            <person name="Markl J."/>
        </authorList>
    </citation>
    <scope>NUCLEOTIDE SEQUENCE</scope>
    <source>
        <tissue evidence="7">Mixture of gill</tissue>
    </source>
</reference>
<dbReference type="FunFam" id="1.20.5.170:FF:000002">
    <property type="entry name" value="Type I keratin KA11"/>
    <property type="match status" value="1"/>
</dbReference>
<dbReference type="Gene3D" id="1.20.5.500">
    <property type="entry name" value="Single helix bin"/>
    <property type="match status" value="1"/>
</dbReference>
<dbReference type="PANTHER" id="PTHR23239:SF367">
    <property type="entry name" value="KERATIN 15-RELATED"/>
    <property type="match status" value="1"/>
</dbReference>
<evidence type="ECO:0000259" key="6">
    <source>
        <dbReference type="PROSITE" id="PS51842"/>
    </source>
</evidence>
<evidence type="ECO:0000256" key="5">
    <source>
        <dbReference type="SAM" id="MobiDB-lite"/>
    </source>
</evidence>
<dbReference type="AlphaFoldDB" id="Q7SYG2"/>
<dbReference type="FunFam" id="1.20.5.500:FF:000001">
    <property type="entry name" value="Type II keratin 23"/>
    <property type="match status" value="1"/>
</dbReference>
<dbReference type="Pfam" id="PF00038">
    <property type="entry name" value="Filament"/>
    <property type="match status" value="1"/>
</dbReference>
<feature type="domain" description="IF rod" evidence="6">
    <location>
        <begin position="87"/>
        <end position="397"/>
    </location>
</feature>
<dbReference type="SUPFAM" id="SSF64593">
    <property type="entry name" value="Intermediate filament protein, coiled coil region"/>
    <property type="match status" value="2"/>
</dbReference>
<dbReference type="Gene3D" id="1.20.5.1160">
    <property type="entry name" value="Vasodilator-stimulated phosphoprotein"/>
    <property type="match status" value="1"/>
</dbReference>
<feature type="region of interest" description="Disordered" evidence="5">
    <location>
        <begin position="1"/>
        <end position="65"/>
    </location>
</feature>
<protein>
    <submittedName>
        <fullName evidence="7">Keratin type IE</fullName>
    </submittedName>
</protein>
<proteinExistence type="evidence at transcript level"/>
<keyword evidence="2" id="KW-0403">Intermediate filament</keyword>
<dbReference type="GO" id="GO:0005882">
    <property type="term" value="C:intermediate filament"/>
    <property type="evidence" value="ECO:0007669"/>
    <property type="project" value="UniProtKB-KW"/>
</dbReference>
<accession>Q7SYG2</accession>
<dbReference type="FunFam" id="1.20.5.1160:FF:000002">
    <property type="entry name" value="Type I keratin 10"/>
    <property type="match status" value="1"/>
</dbReference>
<feature type="coiled-coil region" evidence="4">
    <location>
        <begin position="288"/>
        <end position="361"/>
    </location>
</feature>
<feature type="region of interest" description="Disordered" evidence="5">
    <location>
        <begin position="393"/>
        <end position="416"/>
    </location>
</feature>
<gene>
    <name evidence="7" type="primary">krt12</name>
</gene>
<dbReference type="Gene3D" id="1.20.5.170">
    <property type="match status" value="1"/>
</dbReference>
<feature type="coiled-coil region" evidence="4">
    <location>
        <begin position="98"/>
        <end position="125"/>
    </location>
</feature>
<keyword evidence="3 4" id="KW-0175">Coiled coil</keyword>
<keyword evidence="1 7" id="KW-0416">Keratin</keyword>
<dbReference type="GO" id="GO:0005198">
    <property type="term" value="F:structural molecule activity"/>
    <property type="evidence" value="ECO:0007669"/>
    <property type="project" value="InterPro"/>
</dbReference>